<dbReference type="InterPro" id="IPR025997">
    <property type="entry name" value="SBP_2_dom"/>
</dbReference>
<dbReference type="PANTHER" id="PTHR46847:SF1">
    <property type="entry name" value="D-ALLOSE-BINDING PERIPLASMIC PROTEIN-RELATED"/>
    <property type="match status" value="1"/>
</dbReference>
<feature type="domain" description="Periplasmic binding protein" evidence="4">
    <location>
        <begin position="49"/>
        <end position="308"/>
    </location>
</feature>
<dbReference type="Gene3D" id="3.40.50.2300">
    <property type="match status" value="2"/>
</dbReference>
<dbReference type="AlphaFoldDB" id="A0A7X5HXN5"/>
<dbReference type="PROSITE" id="PS51257">
    <property type="entry name" value="PROKAR_LIPOPROTEIN"/>
    <property type="match status" value="1"/>
</dbReference>
<sequence>MKKAKVWVVMLVLSLLVGLVGCGKSEGPSAPATGGETAGGSGSEDKVKIAYIVKALTDQFWIDMQTGALETATELGVDLAFQAPEKETNVETQIQYMENAIAGGFDAIILSAADSKALNPTIVKANQAGIPVILVNDTIDLDALAADGGKVETYVGIDQYEAASLAGKYAVETIDGGKVAVLEGAAGVLAGEQRMNGFLDQLTDNFEVVASQTANWDRNQAFNVMQNILTSQPDIKVVWAVSAEMGQGAIQAIEQAGLAGQISVFDFDASADDMEAIKAGTLVGTVAQYPNLQAKAAIEAALAAIEGQTLEAHTKTLAELITIDNIQ</sequence>
<dbReference type="EMBL" id="JAAEEH010000045">
    <property type="protein sequence ID" value="NDL68562.1"/>
    <property type="molecule type" value="Genomic_DNA"/>
</dbReference>
<dbReference type="RefSeq" id="WP_162371284.1">
    <property type="nucleotide sequence ID" value="NZ_JAAEEH010000045.1"/>
</dbReference>
<keyword evidence="3" id="KW-0732">Signal</keyword>
<comment type="caution">
    <text evidence="5">The sequence shown here is derived from an EMBL/GenBank/DDBJ whole genome shotgun (WGS) entry which is preliminary data.</text>
</comment>
<keyword evidence="6" id="KW-1185">Reference proteome</keyword>
<reference evidence="5 6" key="1">
    <citation type="submission" date="2020-01" db="EMBL/GenBank/DDBJ databases">
        <title>Anaeroalcalibacter tamaniensis gen. nov., sp. nov., moderately halophilic strictly anaerobic fermenter bacterium from mud volcano of Taman peninsula.</title>
        <authorList>
            <person name="Frolova A."/>
            <person name="Merkel A.Y."/>
            <person name="Slobodkin A.I."/>
        </authorList>
    </citation>
    <scope>NUCLEOTIDE SEQUENCE [LARGE SCALE GENOMIC DNA]</scope>
    <source>
        <strain evidence="5 6">F-3ap</strain>
    </source>
</reference>
<proteinExistence type="inferred from homology"/>
<dbReference type="SUPFAM" id="SSF53822">
    <property type="entry name" value="Periplasmic binding protein-like I"/>
    <property type="match status" value="1"/>
</dbReference>
<evidence type="ECO:0000313" key="5">
    <source>
        <dbReference type="EMBL" id="NDL68562.1"/>
    </source>
</evidence>
<evidence type="ECO:0000256" key="2">
    <source>
        <dbReference type="ARBA" id="ARBA00007639"/>
    </source>
</evidence>
<dbReference type="GO" id="GO:0030313">
    <property type="term" value="C:cell envelope"/>
    <property type="evidence" value="ECO:0007669"/>
    <property type="project" value="UniProtKB-SubCell"/>
</dbReference>
<comment type="similarity">
    <text evidence="2">Belongs to the bacterial solute-binding protein 2 family.</text>
</comment>
<evidence type="ECO:0000313" key="6">
    <source>
        <dbReference type="Proteomes" id="UP000461585"/>
    </source>
</evidence>
<protein>
    <submittedName>
        <fullName evidence="5">Sugar ABC transporter substrate-binding protein</fullName>
    </submittedName>
</protein>
<dbReference type="PANTHER" id="PTHR46847">
    <property type="entry name" value="D-ALLOSE-BINDING PERIPLASMIC PROTEIN-RELATED"/>
    <property type="match status" value="1"/>
</dbReference>
<dbReference type="Pfam" id="PF13407">
    <property type="entry name" value="Peripla_BP_4"/>
    <property type="match status" value="1"/>
</dbReference>
<comment type="subcellular location">
    <subcellularLocation>
        <location evidence="1">Cell envelope</location>
    </subcellularLocation>
</comment>
<dbReference type="GO" id="GO:0030246">
    <property type="term" value="F:carbohydrate binding"/>
    <property type="evidence" value="ECO:0007669"/>
    <property type="project" value="UniProtKB-ARBA"/>
</dbReference>
<dbReference type="CDD" id="cd01536">
    <property type="entry name" value="PBP1_ABC_sugar_binding-like"/>
    <property type="match status" value="1"/>
</dbReference>
<dbReference type="Proteomes" id="UP000461585">
    <property type="component" value="Unassembled WGS sequence"/>
</dbReference>
<organism evidence="5 6">
    <name type="scientific">Anaerotalea alkaliphila</name>
    <dbReference type="NCBI Taxonomy" id="2662126"/>
    <lineage>
        <taxon>Bacteria</taxon>
        <taxon>Bacillati</taxon>
        <taxon>Bacillota</taxon>
        <taxon>Clostridia</taxon>
        <taxon>Eubacteriales</taxon>
        <taxon>Anaerotalea</taxon>
    </lineage>
</organism>
<evidence type="ECO:0000256" key="1">
    <source>
        <dbReference type="ARBA" id="ARBA00004196"/>
    </source>
</evidence>
<accession>A0A7X5HXN5</accession>
<evidence type="ECO:0000256" key="3">
    <source>
        <dbReference type="ARBA" id="ARBA00022729"/>
    </source>
</evidence>
<gene>
    <name evidence="5" type="ORF">GXN74_12525</name>
</gene>
<name>A0A7X5HXN5_9FIRM</name>
<dbReference type="InterPro" id="IPR028082">
    <property type="entry name" value="Peripla_BP_I"/>
</dbReference>
<evidence type="ECO:0000259" key="4">
    <source>
        <dbReference type="Pfam" id="PF13407"/>
    </source>
</evidence>